<dbReference type="InterPro" id="IPR004843">
    <property type="entry name" value="Calcineurin-like_PHP"/>
</dbReference>
<dbReference type="AlphaFoldDB" id="A0A8J7MGX0"/>
<sequence>MRTLVIGDIHGCLAALKTLWRQVDPQLDDRLIFLGDYIDRGPDSKGVIDFLIEVKKTYAKAIFLMGNHEEKLCLATHGGSELAIWLSNWGGQATLQSYTTDNPNDIPAAHWEFLRATRPYYETSSHIFVHANLSANIPLSLQLPYTLLHKKFGQPKPHISGKTMICGHTAIADHKPINLGHAICIDTDPGRGGWLTCLHVETGQYYQANMNGESRASQLARPS</sequence>
<dbReference type="CDD" id="cd00144">
    <property type="entry name" value="MPP_PPP_family"/>
    <property type="match status" value="1"/>
</dbReference>
<proteinExistence type="predicted"/>
<protein>
    <submittedName>
        <fullName evidence="2">Serine/threonine protein phosphatase</fullName>
    </submittedName>
</protein>
<dbReference type="PRINTS" id="PR00114">
    <property type="entry name" value="STPHPHTASE"/>
</dbReference>
<dbReference type="GO" id="GO:0016791">
    <property type="term" value="F:phosphatase activity"/>
    <property type="evidence" value="ECO:0007669"/>
    <property type="project" value="TreeGrafter"/>
</dbReference>
<dbReference type="Pfam" id="PF00149">
    <property type="entry name" value="Metallophos"/>
    <property type="match status" value="1"/>
</dbReference>
<dbReference type="InterPro" id="IPR029052">
    <property type="entry name" value="Metallo-depent_PP-like"/>
</dbReference>
<dbReference type="EMBL" id="JAENIM010000047">
    <property type="protein sequence ID" value="MBK1792837.1"/>
    <property type="molecule type" value="Genomic_DNA"/>
</dbReference>
<name>A0A8J7MGX0_9BACT</name>
<dbReference type="PANTHER" id="PTHR42850">
    <property type="entry name" value="METALLOPHOSPHOESTERASE"/>
    <property type="match status" value="1"/>
</dbReference>
<dbReference type="GO" id="GO:0005737">
    <property type="term" value="C:cytoplasm"/>
    <property type="evidence" value="ECO:0007669"/>
    <property type="project" value="TreeGrafter"/>
</dbReference>
<dbReference type="SUPFAM" id="SSF56300">
    <property type="entry name" value="Metallo-dependent phosphatases"/>
    <property type="match status" value="1"/>
</dbReference>
<dbReference type="InterPro" id="IPR006186">
    <property type="entry name" value="Ser/Thr-sp_prot-phosphatase"/>
</dbReference>
<gene>
    <name evidence="2" type="ORF">JIN82_16855</name>
</gene>
<dbReference type="Proteomes" id="UP000624703">
    <property type="component" value="Unassembled WGS sequence"/>
</dbReference>
<comment type="caution">
    <text evidence="2">The sequence shown here is derived from an EMBL/GenBank/DDBJ whole genome shotgun (WGS) entry which is preliminary data.</text>
</comment>
<dbReference type="Gene3D" id="3.60.21.10">
    <property type="match status" value="1"/>
</dbReference>
<evidence type="ECO:0000313" key="2">
    <source>
        <dbReference type="EMBL" id="MBK1792837.1"/>
    </source>
</evidence>
<evidence type="ECO:0000313" key="3">
    <source>
        <dbReference type="Proteomes" id="UP000624703"/>
    </source>
</evidence>
<organism evidence="2 3">
    <name type="scientific">Persicirhabdus sediminis</name>
    <dbReference type="NCBI Taxonomy" id="454144"/>
    <lineage>
        <taxon>Bacteria</taxon>
        <taxon>Pseudomonadati</taxon>
        <taxon>Verrucomicrobiota</taxon>
        <taxon>Verrucomicrobiia</taxon>
        <taxon>Verrucomicrobiales</taxon>
        <taxon>Verrucomicrobiaceae</taxon>
        <taxon>Persicirhabdus</taxon>
    </lineage>
</organism>
<feature type="domain" description="Calcineurin-like phosphoesterase" evidence="1">
    <location>
        <begin position="1"/>
        <end position="90"/>
    </location>
</feature>
<accession>A0A8J7MGX0</accession>
<evidence type="ECO:0000259" key="1">
    <source>
        <dbReference type="Pfam" id="PF00149"/>
    </source>
</evidence>
<reference evidence="2" key="1">
    <citation type="submission" date="2021-01" db="EMBL/GenBank/DDBJ databases">
        <title>Modified the classification status of verrucomicrobia.</title>
        <authorList>
            <person name="Feng X."/>
        </authorList>
    </citation>
    <scope>NUCLEOTIDE SEQUENCE</scope>
    <source>
        <strain evidence="2">_KCTC 22039</strain>
    </source>
</reference>
<dbReference type="InterPro" id="IPR050126">
    <property type="entry name" value="Ap4A_hydrolase"/>
</dbReference>
<dbReference type="PANTHER" id="PTHR42850:SF4">
    <property type="entry name" value="ZINC-DEPENDENT ENDOPOLYPHOSPHATASE"/>
    <property type="match status" value="1"/>
</dbReference>
<dbReference type="GO" id="GO:0008803">
    <property type="term" value="F:bis(5'-nucleosyl)-tetraphosphatase (symmetrical) activity"/>
    <property type="evidence" value="ECO:0007669"/>
    <property type="project" value="TreeGrafter"/>
</dbReference>
<dbReference type="RefSeq" id="WP_200312842.1">
    <property type="nucleotide sequence ID" value="NZ_JAENIM010000047.1"/>
</dbReference>
<dbReference type="GO" id="GO:0110154">
    <property type="term" value="P:RNA decapping"/>
    <property type="evidence" value="ECO:0007669"/>
    <property type="project" value="TreeGrafter"/>
</dbReference>
<keyword evidence="3" id="KW-1185">Reference proteome</keyword>